<sequence length="430" mass="46369">MLQYGAEAYQTQTLHNLDVPFGTDLAASLAPPFDPRSLNAHFYDAAADGPVPVCPSSINGCFGLSRPTDSIHRGEEWNSMDPFGSTVVECYGAVVHPHGQEFQRHATARQLLPAEPLATAPAGTPFSPNTGEYGGHGSGPYGQACSQRTVSCLQDQEDTLRLQFVDVSMHHEAHERQALSDPASNPTWGFSRDRPLPLFGIESRDLFTNGGHDSLATSGTTSALGLSRSLPGSTLTSNDAWLSRSEEESLPGPAFLVGGRASASASAQDTHQRSVPFESSFGPAGNLGFFGEGLKSSSSNEVAGANLGGGRIEEGCIGSKKRVWYRAPNGQFASATQALSGQHTMDSHGNDEQSSQSSSVGIRRIRRRRKSEDVERKYRCDYDGCDKAYGTLNHLNTHRATNEHGPRLNAVGYRRAFAEWERRQTAAQRS</sequence>
<dbReference type="PROSITE" id="PS00028">
    <property type="entry name" value="ZINC_FINGER_C2H2_1"/>
    <property type="match status" value="1"/>
</dbReference>
<dbReference type="GO" id="GO:0006355">
    <property type="term" value="P:regulation of DNA-templated transcription"/>
    <property type="evidence" value="ECO:0007669"/>
    <property type="project" value="InterPro"/>
</dbReference>
<dbReference type="EMBL" id="SRRM01000002">
    <property type="protein sequence ID" value="TKY90934.1"/>
    <property type="molecule type" value="Genomic_DNA"/>
</dbReference>
<feature type="region of interest" description="Disordered" evidence="1">
    <location>
        <begin position="118"/>
        <end position="140"/>
    </location>
</feature>
<protein>
    <recommendedName>
        <fullName evidence="2">C2H2-type domain-containing protein</fullName>
    </recommendedName>
</protein>
<accession>A0A4U7L122</accession>
<feature type="region of interest" description="Disordered" evidence="1">
    <location>
        <begin position="337"/>
        <end position="368"/>
    </location>
</feature>
<feature type="compositionally biased region" description="Low complexity" evidence="1">
    <location>
        <begin position="352"/>
        <end position="362"/>
    </location>
</feature>
<dbReference type="RefSeq" id="XP_029742919.1">
    <property type="nucleotide sequence ID" value="XM_029881533.1"/>
</dbReference>
<dbReference type="KEGG" id="sgra:EX895_000932"/>
<name>A0A4U7L122_9BASI</name>
<evidence type="ECO:0000256" key="1">
    <source>
        <dbReference type="SAM" id="MobiDB-lite"/>
    </source>
</evidence>
<dbReference type="InterPro" id="IPR013087">
    <property type="entry name" value="Znf_C2H2_type"/>
</dbReference>
<keyword evidence="4" id="KW-1185">Reference proteome</keyword>
<dbReference type="OrthoDB" id="1939603at2759"/>
<dbReference type="Gene3D" id="3.30.160.60">
    <property type="entry name" value="Classic Zinc Finger"/>
    <property type="match status" value="1"/>
</dbReference>
<dbReference type="PANTHER" id="PTHR36167">
    <property type="entry name" value="C2H2 FINGER DOMAIN TRANSCRIPTION FACTOR (EUROFUNG)-RELATED"/>
    <property type="match status" value="1"/>
</dbReference>
<organism evidence="3 4">
    <name type="scientific">Sporisorium graminicola</name>
    <dbReference type="NCBI Taxonomy" id="280036"/>
    <lineage>
        <taxon>Eukaryota</taxon>
        <taxon>Fungi</taxon>
        <taxon>Dikarya</taxon>
        <taxon>Basidiomycota</taxon>
        <taxon>Ustilaginomycotina</taxon>
        <taxon>Ustilaginomycetes</taxon>
        <taxon>Ustilaginales</taxon>
        <taxon>Ustilaginaceae</taxon>
        <taxon>Sporisorium</taxon>
    </lineage>
</organism>
<evidence type="ECO:0000313" key="4">
    <source>
        <dbReference type="Proteomes" id="UP000306050"/>
    </source>
</evidence>
<dbReference type="InterPro" id="IPR039327">
    <property type="entry name" value="CON7-like"/>
</dbReference>
<dbReference type="GeneID" id="40723827"/>
<evidence type="ECO:0000259" key="2">
    <source>
        <dbReference type="PROSITE" id="PS00028"/>
    </source>
</evidence>
<dbReference type="PANTHER" id="PTHR36167:SF3">
    <property type="entry name" value="C2H2 FINGER DOMAIN TRANSCRIPTION FACTOR (EUROFUNG)-RELATED"/>
    <property type="match status" value="1"/>
</dbReference>
<gene>
    <name evidence="3" type="ORF">EX895_000932</name>
</gene>
<evidence type="ECO:0000313" key="3">
    <source>
        <dbReference type="EMBL" id="TKY90934.1"/>
    </source>
</evidence>
<reference evidence="3 4" key="1">
    <citation type="submission" date="2019-05" db="EMBL/GenBank/DDBJ databases">
        <title>Sporisorium graminicola CBS 10092 draft sequencing and annotation.</title>
        <authorList>
            <person name="Solano-Gonzalez S."/>
            <person name="Caddick M.X."/>
            <person name="Darby A."/>
        </authorList>
    </citation>
    <scope>NUCLEOTIDE SEQUENCE [LARGE SCALE GENOMIC DNA]</scope>
    <source>
        <strain evidence="3 4">CBS 10092</strain>
    </source>
</reference>
<dbReference type="AlphaFoldDB" id="A0A4U7L122"/>
<proteinExistence type="predicted"/>
<dbReference type="Proteomes" id="UP000306050">
    <property type="component" value="Chromosome SGRAM_1"/>
</dbReference>
<comment type="caution">
    <text evidence="3">The sequence shown here is derived from an EMBL/GenBank/DDBJ whole genome shotgun (WGS) entry which is preliminary data.</text>
</comment>
<feature type="domain" description="C2H2-type" evidence="2">
    <location>
        <begin position="380"/>
        <end position="404"/>
    </location>
</feature>